<dbReference type="Proteomes" id="UP000309819">
    <property type="component" value="Unassembled WGS sequence"/>
</dbReference>
<reference evidence="1 2" key="1">
    <citation type="submission" date="2019-05" db="EMBL/GenBank/DDBJ databases">
        <title>Pseudomonas sp. SC006 isolated from lettuce that can produce HBGAs.</title>
        <authorList>
            <person name="Wang D."/>
            <person name="Liao N."/>
            <person name="Liu D."/>
            <person name="Zhang Z."/>
            <person name="Zou S."/>
        </authorList>
    </citation>
    <scope>NUCLEOTIDE SEQUENCE [LARGE SCALE GENOMIC DNA]</scope>
    <source>
        <strain evidence="1 2">SC006</strain>
    </source>
</reference>
<gene>
    <name evidence="1" type="ORF">FEM01_05645</name>
</gene>
<dbReference type="PROSITE" id="PS51257">
    <property type="entry name" value="PROKAR_LIPOPROTEIN"/>
    <property type="match status" value="1"/>
</dbReference>
<dbReference type="OrthoDB" id="6896873at2"/>
<dbReference type="EMBL" id="VAUO01000002">
    <property type="protein sequence ID" value="TLP62971.1"/>
    <property type="molecule type" value="Genomic_DNA"/>
</dbReference>
<name>A0A5R8ZB82_9PSED</name>
<organism evidence="1 2">
    <name type="scientific">Pseudomonas mosselii</name>
    <dbReference type="NCBI Taxonomy" id="78327"/>
    <lineage>
        <taxon>Bacteria</taxon>
        <taxon>Pseudomonadati</taxon>
        <taxon>Pseudomonadota</taxon>
        <taxon>Gammaproteobacteria</taxon>
        <taxon>Pseudomonadales</taxon>
        <taxon>Pseudomonadaceae</taxon>
        <taxon>Pseudomonas</taxon>
    </lineage>
</organism>
<evidence type="ECO:0000313" key="2">
    <source>
        <dbReference type="Proteomes" id="UP000309819"/>
    </source>
</evidence>
<evidence type="ECO:0000313" key="1">
    <source>
        <dbReference type="EMBL" id="TLP62971.1"/>
    </source>
</evidence>
<accession>A0A5R8ZB82</accession>
<proteinExistence type="predicted"/>
<evidence type="ECO:0008006" key="3">
    <source>
        <dbReference type="Google" id="ProtNLM"/>
    </source>
</evidence>
<comment type="caution">
    <text evidence="1">The sequence shown here is derived from an EMBL/GenBank/DDBJ whole genome shotgun (WGS) entry which is preliminary data.</text>
</comment>
<sequence>MLTRLLALALGISLTACTHYRHIDPQTPEGLDCLHKLDAQVNECEARVKARQDNYDRLHEFQALSTQQCEHNNRLNIPNACPPPPTPTRVPNDCRSDYEDKYIACGGRVEEVEQ</sequence>
<keyword evidence="2" id="KW-1185">Reference proteome</keyword>
<protein>
    <recommendedName>
        <fullName evidence="3">Lipoprotein</fullName>
    </recommendedName>
</protein>
<dbReference type="AlphaFoldDB" id="A0A5R8ZB82"/>